<dbReference type="PROSITE" id="PS51352">
    <property type="entry name" value="THIOREDOXIN_2"/>
    <property type="match status" value="1"/>
</dbReference>
<dbReference type="RefSeq" id="WP_115468818.1">
    <property type="nucleotide sequence ID" value="NZ_QKRA01000007.1"/>
</dbReference>
<proteinExistence type="predicted"/>
<comment type="caution">
    <text evidence="2">The sequence shown here is derived from an EMBL/GenBank/DDBJ whole genome shotgun (WGS) entry which is preliminary data.</text>
</comment>
<name>A0A370U6U1_9GAMM</name>
<protein>
    <submittedName>
        <fullName evidence="2">Thioredoxin</fullName>
    </submittedName>
</protein>
<accession>A0A370U6U1</accession>
<dbReference type="InterPro" id="IPR013766">
    <property type="entry name" value="Thioredoxin_domain"/>
</dbReference>
<dbReference type="InterPro" id="IPR036249">
    <property type="entry name" value="Thioredoxin-like_sf"/>
</dbReference>
<dbReference type="OrthoDB" id="215495at2"/>
<gene>
    <name evidence="2" type="ORF">DN730_14235</name>
</gene>
<sequence>MAIVVGYNSTYDDSDFDVDTVLQAEDELLIEFGAPWCGYCKQALPKIETVMDEFSDVAHLKVFDGKGKSLGRYFEVKLWPTLILIRSGEEIGRIVRPESTDELRKLLEL</sequence>
<evidence type="ECO:0000313" key="2">
    <source>
        <dbReference type="EMBL" id="RDL43490.1"/>
    </source>
</evidence>
<dbReference type="GO" id="GO:0005737">
    <property type="term" value="C:cytoplasm"/>
    <property type="evidence" value="ECO:0007669"/>
    <property type="project" value="TreeGrafter"/>
</dbReference>
<dbReference type="PANTHER" id="PTHR45663">
    <property type="entry name" value="GEO12009P1"/>
    <property type="match status" value="1"/>
</dbReference>
<dbReference type="SUPFAM" id="SSF52833">
    <property type="entry name" value="Thioredoxin-like"/>
    <property type="match status" value="1"/>
</dbReference>
<dbReference type="CDD" id="cd02947">
    <property type="entry name" value="TRX_family"/>
    <property type="match status" value="1"/>
</dbReference>
<feature type="domain" description="Thioredoxin" evidence="1">
    <location>
        <begin position="1"/>
        <end position="109"/>
    </location>
</feature>
<dbReference type="EMBL" id="QKRA01000007">
    <property type="protein sequence ID" value="RDL43490.1"/>
    <property type="molecule type" value="Genomic_DNA"/>
</dbReference>
<dbReference type="PANTHER" id="PTHR45663:SF11">
    <property type="entry name" value="GEO12009P1"/>
    <property type="match status" value="1"/>
</dbReference>
<dbReference type="Pfam" id="PF00085">
    <property type="entry name" value="Thioredoxin"/>
    <property type="match status" value="1"/>
</dbReference>
<dbReference type="Proteomes" id="UP000254326">
    <property type="component" value="Unassembled WGS sequence"/>
</dbReference>
<dbReference type="AlphaFoldDB" id="A0A370U6U1"/>
<reference evidence="2 3" key="1">
    <citation type="submission" date="2018-06" db="EMBL/GenBank/DDBJ databases">
        <title>Marinomonas sp. YLB-05 draft genome sequence.</title>
        <authorList>
            <person name="Yu L."/>
            <person name="Tang X."/>
        </authorList>
    </citation>
    <scope>NUCLEOTIDE SEQUENCE [LARGE SCALE GENOMIC DNA]</scope>
    <source>
        <strain evidence="2 3">YLB-05</strain>
    </source>
</reference>
<dbReference type="Gene3D" id="3.40.30.10">
    <property type="entry name" value="Glutaredoxin"/>
    <property type="match status" value="1"/>
</dbReference>
<evidence type="ECO:0000259" key="1">
    <source>
        <dbReference type="PROSITE" id="PS51352"/>
    </source>
</evidence>
<keyword evidence="3" id="KW-1185">Reference proteome</keyword>
<organism evidence="2 3">
    <name type="scientific">Marinomonas piezotolerans</name>
    <dbReference type="NCBI Taxonomy" id="2213058"/>
    <lineage>
        <taxon>Bacteria</taxon>
        <taxon>Pseudomonadati</taxon>
        <taxon>Pseudomonadota</taxon>
        <taxon>Gammaproteobacteria</taxon>
        <taxon>Oceanospirillales</taxon>
        <taxon>Oceanospirillaceae</taxon>
        <taxon>Marinomonas</taxon>
    </lineage>
</organism>
<dbReference type="GO" id="GO:0015035">
    <property type="term" value="F:protein-disulfide reductase activity"/>
    <property type="evidence" value="ECO:0007669"/>
    <property type="project" value="TreeGrafter"/>
</dbReference>
<evidence type="ECO:0000313" key="3">
    <source>
        <dbReference type="Proteomes" id="UP000254326"/>
    </source>
</evidence>